<dbReference type="SUPFAM" id="SSF53800">
    <property type="entry name" value="Chelatase"/>
    <property type="match status" value="1"/>
</dbReference>
<evidence type="ECO:0000313" key="7">
    <source>
        <dbReference type="Proteomes" id="UP000251088"/>
    </source>
</evidence>
<evidence type="ECO:0000256" key="1">
    <source>
        <dbReference type="PIRNR" id="PIRNR033579"/>
    </source>
</evidence>
<comment type="catalytic activity">
    <reaction evidence="1">
        <text>Co-sirohydrochlorin + 2 H(+) = sirohydrochlorin + Co(2+)</text>
        <dbReference type="Rhea" id="RHEA:15893"/>
        <dbReference type="ChEBI" id="CHEBI:15378"/>
        <dbReference type="ChEBI" id="CHEBI:48828"/>
        <dbReference type="ChEBI" id="CHEBI:58351"/>
        <dbReference type="ChEBI" id="CHEBI:60049"/>
        <dbReference type="EC" id="4.99.1.3"/>
    </reaction>
</comment>
<dbReference type="Proteomes" id="UP000251088">
    <property type="component" value="Unassembled WGS sequence"/>
</dbReference>
<feature type="active site" description="Proton acceptor" evidence="2">
    <location>
        <position position="139"/>
    </location>
</feature>
<organism evidence="6 7">
    <name type="scientific">Klebsiella pneumoniae</name>
    <dbReference type="NCBI Taxonomy" id="573"/>
    <lineage>
        <taxon>Bacteria</taxon>
        <taxon>Pseudomonadati</taxon>
        <taxon>Pseudomonadota</taxon>
        <taxon>Gammaproteobacteria</taxon>
        <taxon>Enterobacterales</taxon>
        <taxon>Enterobacteriaceae</taxon>
        <taxon>Klebsiella/Raoultella group</taxon>
        <taxon>Klebsiella</taxon>
        <taxon>Klebsiella pneumoniae complex</taxon>
    </lineage>
</organism>
<dbReference type="GO" id="GO:0046872">
    <property type="term" value="F:metal ion binding"/>
    <property type="evidence" value="ECO:0007669"/>
    <property type="project" value="UniProtKB-KW"/>
</dbReference>
<dbReference type="PIRSF" id="PIRSF033579">
    <property type="entry name" value="Anaer_Co_chel"/>
    <property type="match status" value="1"/>
</dbReference>
<feature type="binding site" evidence="3">
    <location>
        <position position="201"/>
    </location>
    <ligand>
        <name>Co(2+)</name>
        <dbReference type="ChEBI" id="CHEBI:48828"/>
    </ligand>
</feature>
<dbReference type="CDD" id="cd03413">
    <property type="entry name" value="CbiK_C"/>
    <property type="match status" value="1"/>
</dbReference>
<comment type="function">
    <text evidence="1">Cobalt chelatase responsible for the insertion of cobalt during anaerobic cobalamin biosynthesis. Can catalyze the insertion of Co(2+) into either sirohydrochlorin or precorrin-2.</text>
</comment>
<sequence length="274" mass="29825">MVSFGTSYHDTREKNIAACERDLAASCPDRTLFRAFTSGMIIRKLQQRDGIHIDTPLQALQKLAEQGYQDVAIQSLHIINGDEYEKIVREVQSMRPRFQRLTLGAPLLSGHGDYVQLMQALRQQMPPLAATERVVFMGHGASHHAFAAYACLDHMMAVQGFPARVGAVESYPEVDIVINELSRQGVTGVHLMPLMLVAGDHAINDMASDEDDSWKTRFNAAGIPATPWLNGLGRKSGGAGDVCRPSAAGVERHDGESSMSGKLYALSSGPGRPI</sequence>
<feature type="binding site" evidence="4">
    <location>
        <position position="169"/>
    </location>
    <ligand>
        <name>Co(2+)</name>
        <dbReference type="ChEBI" id="CHEBI:48828"/>
    </ligand>
</feature>
<name>A0A2X3CS81_KLEPN</name>
<dbReference type="EC" id="4.99.1.3" evidence="1"/>
<feature type="binding site" evidence="3">
    <location>
        <position position="4"/>
    </location>
    <ligand>
        <name>Co(2+)</name>
        <dbReference type="ChEBI" id="CHEBI:48828"/>
    </ligand>
</feature>
<feature type="binding site" evidence="3">
    <location>
        <begin position="196"/>
        <end position="197"/>
    </location>
    <ligand>
        <name>substrate</name>
    </ligand>
</feature>
<dbReference type="AlphaFoldDB" id="A0A2X3CS81"/>
<dbReference type="InterPro" id="IPR010388">
    <property type="entry name" value="Anaerobic_Co-chelatase"/>
</dbReference>
<feature type="binding site" evidence="3">
    <location>
        <begin position="79"/>
        <end position="86"/>
    </location>
    <ligand>
        <name>substrate</name>
    </ligand>
</feature>
<comment type="similarity">
    <text evidence="1">Belongs to the CbiK family.</text>
</comment>
<evidence type="ECO:0000256" key="4">
    <source>
        <dbReference type="PIRSR" id="PIRSR033579-3"/>
    </source>
</evidence>
<dbReference type="EMBL" id="UAWN01000012">
    <property type="protein sequence ID" value="SQC15281.1"/>
    <property type="molecule type" value="Genomic_DNA"/>
</dbReference>
<evidence type="ECO:0000256" key="2">
    <source>
        <dbReference type="PIRSR" id="PIRSR033579-1"/>
    </source>
</evidence>
<dbReference type="Pfam" id="PF06180">
    <property type="entry name" value="CbiK"/>
    <property type="match status" value="1"/>
</dbReference>
<dbReference type="GO" id="GO:0016852">
    <property type="term" value="F:sirohydrochlorin cobaltochelatase activity"/>
    <property type="evidence" value="ECO:0007669"/>
    <property type="project" value="UniProtKB-UniRule"/>
</dbReference>
<dbReference type="GO" id="GO:0019251">
    <property type="term" value="P:anaerobic cobalamin biosynthetic process"/>
    <property type="evidence" value="ECO:0007669"/>
    <property type="project" value="UniProtKB-UniRule"/>
</dbReference>
<evidence type="ECO:0000313" key="6">
    <source>
        <dbReference type="EMBL" id="SQC15281.1"/>
    </source>
</evidence>
<dbReference type="NCBIfam" id="NF047852">
    <property type="entry name" value="SiroCoChCbiK"/>
    <property type="match status" value="1"/>
</dbReference>
<keyword evidence="1 4" id="KW-0479">Metal-binding</keyword>
<reference evidence="6 7" key="1">
    <citation type="submission" date="2018-06" db="EMBL/GenBank/DDBJ databases">
        <authorList>
            <consortium name="Pathogen Informatics"/>
            <person name="Doyle S."/>
        </authorList>
    </citation>
    <scope>NUCLEOTIDE SEQUENCE [LARGE SCALE GENOMIC DNA]</scope>
    <source>
        <strain evidence="6 7">NCTC9128</strain>
    </source>
</reference>
<keyword evidence="1 6" id="KW-0456">Lyase</keyword>
<proteinExistence type="inferred from homology"/>
<dbReference type="Gene3D" id="3.40.50.1400">
    <property type="match status" value="2"/>
</dbReference>
<accession>A0A2X3CS81</accession>
<dbReference type="CDD" id="cd03412">
    <property type="entry name" value="CbiK_N"/>
    <property type="match status" value="1"/>
</dbReference>
<feature type="binding site" evidence="4">
    <location>
        <position position="139"/>
    </location>
    <ligand>
        <name>Co(2+)</name>
        <dbReference type="ChEBI" id="CHEBI:48828"/>
    </ligand>
</feature>
<gene>
    <name evidence="6" type="primary">cbiK</name>
    <name evidence="6" type="ORF">NCTC9128_03390</name>
</gene>
<keyword evidence="4" id="KW-0170">Cobalt</keyword>
<evidence type="ECO:0000256" key="5">
    <source>
        <dbReference type="SAM" id="MobiDB-lite"/>
    </source>
</evidence>
<evidence type="ECO:0000256" key="3">
    <source>
        <dbReference type="PIRSR" id="PIRSR033579-2"/>
    </source>
</evidence>
<protein>
    <recommendedName>
        <fullName evidence="1">Sirohydrochlorin cobaltochelatase</fullName>
        <ecNumber evidence="1">4.99.1.3</ecNumber>
    </recommendedName>
</protein>
<feature type="region of interest" description="Disordered" evidence="5">
    <location>
        <begin position="247"/>
        <end position="274"/>
    </location>
</feature>